<dbReference type="AlphaFoldDB" id="A0A1M6QRE9"/>
<evidence type="ECO:0000256" key="1">
    <source>
        <dbReference type="ARBA" id="ARBA00022737"/>
    </source>
</evidence>
<dbReference type="EMBL" id="FRAE01000046">
    <property type="protein sequence ID" value="SHK22755.1"/>
    <property type="molecule type" value="Genomic_DNA"/>
</dbReference>
<evidence type="ECO:0000313" key="4">
    <source>
        <dbReference type="EMBL" id="SHK22755.1"/>
    </source>
</evidence>
<keyword evidence="5" id="KW-1185">Reference proteome</keyword>
<dbReference type="OrthoDB" id="2473368at2"/>
<dbReference type="Proteomes" id="UP000242497">
    <property type="component" value="Unassembled WGS sequence"/>
</dbReference>
<dbReference type="Gene3D" id="3.10.450.40">
    <property type="match status" value="1"/>
</dbReference>
<proteinExistence type="predicted"/>
<feature type="domain" description="SLH" evidence="3">
    <location>
        <begin position="610"/>
        <end position="672"/>
    </location>
</feature>
<name>A0A1M6QRE9_9FIRM</name>
<gene>
    <name evidence="4" type="ORF">SAMN02744037_01928</name>
</gene>
<feature type="chain" id="PRO_5012770950" evidence="2">
    <location>
        <begin position="26"/>
        <end position="733"/>
    </location>
</feature>
<keyword evidence="1" id="KW-0677">Repeat</keyword>
<evidence type="ECO:0000259" key="3">
    <source>
        <dbReference type="PROSITE" id="PS51272"/>
    </source>
</evidence>
<keyword evidence="2" id="KW-0732">Signal</keyword>
<evidence type="ECO:0000313" key="5">
    <source>
        <dbReference type="Proteomes" id="UP000242497"/>
    </source>
</evidence>
<protein>
    <submittedName>
        <fullName evidence="4">S-layer homology domain-containing protein</fullName>
    </submittedName>
</protein>
<feature type="signal peptide" evidence="2">
    <location>
        <begin position="1"/>
        <end position="25"/>
    </location>
</feature>
<dbReference type="InterPro" id="IPR032599">
    <property type="entry name" value="YcdB/YcdC_rep_domain"/>
</dbReference>
<dbReference type="InterPro" id="IPR001119">
    <property type="entry name" value="SLH_dom"/>
</dbReference>
<dbReference type="PROSITE" id="PS51272">
    <property type="entry name" value="SLH"/>
    <property type="match status" value="2"/>
</dbReference>
<organism evidence="4 5">
    <name type="scientific">Tepidibacter formicigenes DSM 15518</name>
    <dbReference type="NCBI Taxonomy" id="1123349"/>
    <lineage>
        <taxon>Bacteria</taxon>
        <taxon>Bacillati</taxon>
        <taxon>Bacillota</taxon>
        <taxon>Clostridia</taxon>
        <taxon>Peptostreptococcales</taxon>
        <taxon>Peptostreptococcaceae</taxon>
        <taxon>Tepidibacter</taxon>
    </lineage>
</organism>
<accession>A0A1M6QRE9</accession>
<dbReference type="Pfam" id="PF00395">
    <property type="entry name" value="SLH"/>
    <property type="match status" value="2"/>
</dbReference>
<sequence>MKNKKMFLMLFVFVFVLSSFISSYAESNISKDNAKQIAVDTLKEYFNIKINDEKFETRIEFRDEDWMDKPVWEVNWNKFDDEIDIDINVEVDAKTGKILSIRRYEWNSNDEIPMIAKFTKKEAKKIADDFLKRINPNEFKEVKFKEGDWLGRYRHSEYNFDYVRTVNGVDFDQNRIHVEVDGVSGEIISYNIDWNDDLSFEDTDGIIEPAKAEELLKNNTEMKLIYTDYDRNYDDKPDEVKVVYNPYYSKGNLVDAKKGVIINYEGKEEELKTKDISKEEKEKILKNAKKVDILSSELDKEKAKEIMKDRLKEFIKEDFELNRVRYIEDDDYWRTQGKHAWEGDFSVKDSDKEGEIVIDALTKQVISFNAYTFNDHREEDFEPKLTWEEGYDKALDIISKYYGSKIMDIDTKVEEAKGYYYRNGKKIYNRTYWYRFPRIVDGVEYRDNQIDISIDAKTGEIEDFDYRWDEDIKFPGHDNVIEKDKAKDIYFDAHNTELSYITINNEDIKDEKVALVYRMKPLKGSYFMDNLDAVNGKFIDYDGEEIDLDDTDYTNKIKGHWAERELSILSDNNIINLKDFDLDKEITKIDTIKMLVNVKGYHPYRIDDNDDLKFKDITKNDKDYAYVQLAIEYGLIDNKEENFNKEAKITREEMAKMIVKLIEQDKMASMKGIYSLGFKDEQSIGEEYKGYVAVCKGLGIISGNDGNFRPKDNATMLEMAISVYKALSNENIR</sequence>
<dbReference type="Pfam" id="PF16244">
    <property type="entry name" value="DUF4901"/>
    <property type="match status" value="2"/>
</dbReference>
<dbReference type="RefSeq" id="WP_072889445.1">
    <property type="nucleotide sequence ID" value="NZ_FRAE01000046.1"/>
</dbReference>
<feature type="domain" description="SLH" evidence="3">
    <location>
        <begin position="675"/>
        <end position="733"/>
    </location>
</feature>
<evidence type="ECO:0000256" key="2">
    <source>
        <dbReference type="SAM" id="SignalP"/>
    </source>
</evidence>
<reference evidence="5" key="1">
    <citation type="submission" date="2016-11" db="EMBL/GenBank/DDBJ databases">
        <authorList>
            <person name="Varghese N."/>
            <person name="Submissions S."/>
        </authorList>
    </citation>
    <scope>NUCLEOTIDE SEQUENCE [LARGE SCALE GENOMIC DNA]</scope>
    <source>
        <strain evidence="5">DSM 15518</strain>
    </source>
</reference>
<dbReference type="STRING" id="1123349.SAMN02744037_01928"/>